<evidence type="ECO:0000313" key="2">
    <source>
        <dbReference type="Proteomes" id="UP000509510"/>
    </source>
</evidence>
<reference evidence="2" key="1">
    <citation type="submission" date="2020-06" db="EMBL/GenBank/DDBJ databases">
        <title>A chromosome-scale genome assembly of Talaromyces rugulosus W13939.</title>
        <authorList>
            <person name="Wang B."/>
            <person name="Guo L."/>
            <person name="Ye K."/>
            <person name="Wang L."/>
        </authorList>
    </citation>
    <scope>NUCLEOTIDE SEQUENCE [LARGE SCALE GENOMIC DNA]</scope>
    <source>
        <strain evidence="2">W13939</strain>
    </source>
</reference>
<name>A0A7H8QMC3_TALRU</name>
<accession>A0A7H8QMC3</accession>
<dbReference type="OrthoDB" id="3431997at2759"/>
<dbReference type="GeneID" id="55989645"/>
<proteinExistence type="predicted"/>
<dbReference type="Proteomes" id="UP000509510">
    <property type="component" value="Chromosome I"/>
</dbReference>
<organism evidence="1 2">
    <name type="scientific">Talaromyces rugulosus</name>
    <name type="common">Penicillium rugulosum</name>
    <dbReference type="NCBI Taxonomy" id="121627"/>
    <lineage>
        <taxon>Eukaryota</taxon>
        <taxon>Fungi</taxon>
        <taxon>Dikarya</taxon>
        <taxon>Ascomycota</taxon>
        <taxon>Pezizomycotina</taxon>
        <taxon>Eurotiomycetes</taxon>
        <taxon>Eurotiomycetidae</taxon>
        <taxon>Eurotiales</taxon>
        <taxon>Trichocomaceae</taxon>
        <taxon>Talaromyces</taxon>
        <taxon>Talaromyces sect. Islandici</taxon>
    </lineage>
</organism>
<dbReference type="EMBL" id="CP055898">
    <property type="protein sequence ID" value="QKX55044.1"/>
    <property type="molecule type" value="Genomic_DNA"/>
</dbReference>
<evidence type="ECO:0008006" key="3">
    <source>
        <dbReference type="Google" id="ProtNLM"/>
    </source>
</evidence>
<evidence type="ECO:0000313" key="1">
    <source>
        <dbReference type="EMBL" id="QKX55044.1"/>
    </source>
</evidence>
<dbReference type="AlphaFoldDB" id="A0A7H8QMC3"/>
<keyword evidence="2" id="KW-1185">Reference proteome</keyword>
<dbReference type="KEGG" id="trg:TRUGW13939_02136"/>
<sequence length="207" mass="22735">MAHHTRLFAVTNADHRRNHNIMTMDNQQVYFVKNKTFGPGKPDVVLHAGFDKNAPVAASCKFKHLGSGSTLGLGDYNQPNACVWEDFEKVSLGSSEYSFHFNFPQGRKSFSWKHTRHAGIGNEKPHRFGSGQNYKLIDNQTNDLLAVYNTSGRFDLKDCGKFQLNVNYGRDFDTMVFLTGMALVEKARRRASNGAAAGGASAGGAGG</sequence>
<gene>
    <name evidence="1" type="ORF">TRUGW13939_02136</name>
</gene>
<dbReference type="RefSeq" id="XP_035341223.1">
    <property type="nucleotide sequence ID" value="XM_035485330.1"/>
</dbReference>
<protein>
    <recommendedName>
        <fullName evidence="3">Tubby C-terminal domain-containing protein</fullName>
    </recommendedName>
</protein>